<reference evidence="6 7" key="1">
    <citation type="submission" date="2018-11" db="EMBL/GenBank/DDBJ databases">
        <title>Draft genome analysis of Rheinheimera mesophila isolated from an industrial waste site.</title>
        <authorList>
            <person name="Yu Q."/>
            <person name="Qi Y."/>
            <person name="Zhang H."/>
            <person name="Lu Y."/>
            <person name="Pu J."/>
        </authorList>
    </citation>
    <scope>NUCLEOTIDE SEQUENCE [LARGE SCALE GENOMIC DNA]</scope>
    <source>
        <strain evidence="6 7">IITR13</strain>
    </source>
</reference>
<keyword evidence="2" id="KW-0997">Cell inner membrane</keyword>
<dbReference type="EMBL" id="RRCF01000001">
    <property type="protein sequence ID" value="RRJ23138.1"/>
    <property type="molecule type" value="Genomic_DNA"/>
</dbReference>
<dbReference type="AlphaFoldDB" id="A0A3P3QQW9"/>
<evidence type="ECO:0000256" key="4">
    <source>
        <dbReference type="ARBA" id="ARBA00022679"/>
    </source>
</evidence>
<dbReference type="Pfam" id="PF07429">
    <property type="entry name" value="Glyco_transf_56"/>
    <property type="match status" value="1"/>
</dbReference>
<keyword evidence="5" id="KW-0472">Membrane</keyword>
<keyword evidence="1" id="KW-1003">Cell membrane</keyword>
<evidence type="ECO:0000256" key="3">
    <source>
        <dbReference type="ARBA" id="ARBA00022676"/>
    </source>
</evidence>
<proteinExistence type="predicted"/>
<organism evidence="6 7">
    <name type="scientific">Rheinheimera mesophila</name>
    <dbReference type="NCBI Taxonomy" id="1547515"/>
    <lineage>
        <taxon>Bacteria</taxon>
        <taxon>Pseudomonadati</taxon>
        <taxon>Pseudomonadota</taxon>
        <taxon>Gammaproteobacteria</taxon>
        <taxon>Chromatiales</taxon>
        <taxon>Chromatiaceae</taxon>
        <taxon>Rheinheimera</taxon>
    </lineage>
</organism>
<keyword evidence="3" id="KW-0328">Glycosyltransferase</keyword>
<accession>A0A3P3QQW9</accession>
<evidence type="ECO:0000313" key="7">
    <source>
        <dbReference type="Proteomes" id="UP000276260"/>
    </source>
</evidence>
<evidence type="ECO:0000313" key="6">
    <source>
        <dbReference type="EMBL" id="RRJ23138.1"/>
    </source>
</evidence>
<keyword evidence="7" id="KW-1185">Reference proteome</keyword>
<dbReference type="RefSeq" id="WP_046520976.1">
    <property type="nucleotide sequence ID" value="NZ_LAVS01000088.1"/>
</dbReference>
<protein>
    <recommendedName>
        <fullName evidence="8">4-alpha-L-fucosyltransferase</fullName>
    </recommendedName>
</protein>
<evidence type="ECO:0008006" key="8">
    <source>
        <dbReference type="Google" id="ProtNLM"/>
    </source>
</evidence>
<dbReference type="GO" id="GO:0009246">
    <property type="term" value="P:enterobacterial common antigen biosynthetic process"/>
    <property type="evidence" value="ECO:0007669"/>
    <property type="project" value="InterPro"/>
</dbReference>
<dbReference type="GO" id="GO:0008417">
    <property type="term" value="F:fucosyltransferase activity"/>
    <property type="evidence" value="ECO:0007669"/>
    <property type="project" value="InterPro"/>
</dbReference>
<evidence type="ECO:0000256" key="2">
    <source>
        <dbReference type="ARBA" id="ARBA00022519"/>
    </source>
</evidence>
<dbReference type="InterPro" id="IPR009993">
    <property type="entry name" value="WecF"/>
</dbReference>
<sequence>MTKKILHIASSTKFIFPFINLVNERFSPVDHEFLLTTDLAEDEVVYSENVKLFLVNTLFLRIKYHLVLVMKMHQADRVLLHGLFSFRLVQILFFTPWLLKKCYWIIWGGDLYSRGVGVKNWRWKIREFFRGSVIRNMGHLVTYIRGDVELARDWYSAKGQYHECLMYQSNLYKFYEIPEKNRSVINIQIGNSADPTNNHIDVFEKLLPFKDDAICIYVPLSYGSKLYAEKVIALGTELFGDKFRPITEIMSFDNYLEFLGSIDIAIFNHKRQQAMGNTITLLGLGKTVYLRSDTTQWALFKEKNITVRDVVDFKELDFCFNKHNVDMVEKYFSMENYHRQLDSLFD</sequence>
<evidence type="ECO:0000256" key="5">
    <source>
        <dbReference type="ARBA" id="ARBA00023136"/>
    </source>
</evidence>
<evidence type="ECO:0000256" key="1">
    <source>
        <dbReference type="ARBA" id="ARBA00022475"/>
    </source>
</evidence>
<comment type="caution">
    <text evidence="6">The sequence shown here is derived from an EMBL/GenBank/DDBJ whole genome shotgun (WGS) entry which is preliminary data.</text>
</comment>
<name>A0A3P3QQW9_9GAMM</name>
<gene>
    <name evidence="6" type="ORF">EIK76_03370</name>
</gene>
<dbReference type="Proteomes" id="UP000276260">
    <property type="component" value="Unassembled WGS sequence"/>
</dbReference>
<dbReference type="OrthoDB" id="7058953at2"/>
<keyword evidence="4" id="KW-0808">Transferase</keyword>